<dbReference type="InterPro" id="IPR025705">
    <property type="entry name" value="Beta_hexosaminidase_sua/sub"/>
</dbReference>
<dbReference type="GeneID" id="63774252"/>
<name>A0A1Y2EAS2_9PEZI</name>
<evidence type="ECO:0000313" key="11">
    <source>
        <dbReference type="Proteomes" id="UP000193689"/>
    </source>
</evidence>
<feature type="active site" description="Proton donor" evidence="6">
    <location>
        <position position="332"/>
    </location>
</feature>
<protein>
    <recommendedName>
        <fullName evidence="3">beta-N-acetylhexosaminidase</fullName>
        <ecNumber evidence="3">3.2.1.52</ecNumber>
    </recommendedName>
</protein>
<dbReference type="CDD" id="cd06564">
    <property type="entry name" value="GH20_DspB_LnbB-like"/>
    <property type="match status" value="1"/>
</dbReference>
<feature type="domain" description="Glycoside hydrolase family 20 catalytic" evidence="8">
    <location>
        <begin position="173"/>
        <end position="478"/>
    </location>
</feature>
<dbReference type="InterPro" id="IPR015882">
    <property type="entry name" value="HEX_bac_N"/>
</dbReference>
<comment type="similarity">
    <text evidence="2">Belongs to the glycosyl hydrolase 20 family.</text>
</comment>
<evidence type="ECO:0000313" key="10">
    <source>
        <dbReference type="EMBL" id="ORY68404.1"/>
    </source>
</evidence>
<dbReference type="Gene3D" id="3.30.379.10">
    <property type="entry name" value="Chitobiase/beta-hexosaminidase domain 2-like"/>
    <property type="match status" value="1"/>
</dbReference>
<dbReference type="GO" id="GO:0005975">
    <property type="term" value="P:carbohydrate metabolic process"/>
    <property type="evidence" value="ECO:0007669"/>
    <property type="project" value="InterPro"/>
</dbReference>
<evidence type="ECO:0000256" key="7">
    <source>
        <dbReference type="SAM" id="SignalP"/>
    </source>
</evidence>
<gene>
    <name evidence="10" type="ORF">BCR38DRAFT_406335</name>
</gene>
<keyword evidence="7" id="KW-0732">Signal</keyword>
<keyword evidence="4 10" id="KW-0378">Hydrolase</keyword>
<dbReference type="PANTHER" id="PTHR43678:SF1">
    <property type="entry name" value="BETA-N-ACETYLHEXOSAMINIDASE"/>
    <property type="match status" value="1"/>
</dbReference>
<dbReference type="SUPFAM" id="SSF55545">
    <property type="entry name" value="beta-N-acetylhexosaminidase-like domain"/>
    <property type="match status" value="1"/>
</dbReference>
<dbReference type="RefSeq" id="XP_040718691.1">
    <property type="nucleotide sequence ID" value="XM_040858040.1"/>
</dbReference>
<reference evidence="10 11" key="1">
    <citation type="submission" date="2016-07" db="EMBL/GenBank/DDBJ databases">
        <title>Pervasive Adenine N6-methylation of Active Genes in Fungi.</title>
        <authorList>
            <consortium name="DOE Joint Genome Institute"/>
            <person name="Mondo S.J."/>
            <person name="Dannebaum R.O."/>
            <person name="Kuo R.C."/>
            <person name="Labutti K."/>
            <person name="Haridas S."/>
            <person name="Kuo A."/>
            <person name="Salamov A."/>
            <person name="Ahrendt S.R."/>
            <person name="Lipzen A."/>
            <person name="Sullivan W."/>
            <person name="Andreopoulos W.B."/>
            <person name="Clum A."/>
            <person name="Lindquist E."/>
            <person name="Daum C."/>
            <person name="Ramamoorthy G.K."/>
            <person name="Gryganskyi A."/>
            <person name="Culley D."/>
            <person name="Magnuson J.K."/>
            <person name="James T.Y."/>
            <person name="O'Malley M.A."/>
            <person name="Stajich J.E."/>
            <person name="Spatafora J.W."/>
            <person name="Visel A."/>
            <person name="Grigoriev I.V."/>
        </authorList>
    </citation>
    <scope>NUCLEOTIDE SEQUENCE [LARGE SCALE GENOMIC DNA]</scope>
    <source>
        <strain evidence="10 11">CBS 129021</strain>
    </source>
</reference>
<dbReference type="Proteomes" id="UP000193689">
    <property type="component" value="Unassembled WGS sequence"/>
</dbReference>
<dbReference type="Pfam" id="PF00728">
    <property type="entry name" value="Glyco_hydro_20"/>
    <property type="match status" value="1"/>
</dbReference>
<dbReference type="EC" id="3.2.1.52" evidence="3"/>
<dbReference type="STRING" id="1141098.A0A1Y2EAS2"/>
<accession>A0A1Y2EAS2</accession>
<dbReference type="InterPro" id="IPR017853">
    <property type="entry name" value="GH"/>
</dbReference>
<dbReference type="InParanoid" id="A0A1Y2EAS2"/>
<organism evidence="10 11">
    <name type="scientific">Pseudomassariella vexata</name>
    <dbReference type="NCBI Taxonomy" id="1141098"/>
    <lineage>
        <taxon>Eukaryota</taxon>
        <taxon>Fungi</taxon>
        <taxon>Dikarya</taxon>
        <taxon>Ascomycota</taxon>
        <taxon>Pezizomycotina</taxon>
        <taxon>Sordariomycetes</taxon>
        <taxon>Xylariomycetidae</taxon>
        <taxon>Amphisphaeriales</taxon>
        <taxon>Pseudomassariaceae</taxon>
        <taxon>Pseudomassariella</taxon>
    </lineage>
</organism>
<dbReference type="OrthoDB" id="428480at2759"/>
<evidence type="ECO:0000256" key="1">
    <source>
        <dbReference type="ARBA" id="ARBA00001231"/>
    </source>
</evidence>
<evidence type="ECO:0000256" key="2">
    <source>
        <dbReference type="ARBA" id="ARBA00006285"/>
    </source>
</evidence>
<dbReference type="Gene3D" id="3.20.20.80">
    <property type="entry name" value="Glycosidases"/>
    <property type="match status" value="1"/>
</dbReference>
<dbReference type="Pfam" id="PF02838">
    <property type="entry name" value="Glyco_hydro_20b"/>
    <property type="match status" value="1"/>
</dbReference>
<keyword evidence="5" id="KW-0326">Glycosidase</keyword>
<evidence type="ECO:0000256" key="3">
    <source>
        <dbReference type="ARBA" id="ARBA00012663"/>
    </source>
</evidence>
<sequence length="723" mass="79505">MRSQITCIVASAWFGVLVASRLTGIPTVPFESASDASYTISSIETIIVDSQFASARNEKGETLIPPTLHEFATTFADDLQSSLGIKVDVTLAIEPSPNSIFLTLGDEADYVDAAGVETSEGYSLSVSSAGITITGASPLGAFWGTRTILQQVILGDGTMPYGTTQDAPGWGIRGMALDAARHFYPESFIIEMCSYMSFFKQNTFQLHLSDNLNVNTNLYTTERSLELYARFRLWSDSNDVAGLNKYKNESYTREQFDNIQSACAARGVTVLSEIEAPGHALVIVQWKPELGLSTDLSLLNISHPETIPTMKTIWKTFLPWFHTKTVHIGADEYTAEVSEYNRFVNEMSVYINQESQKDIRTWGTFPPHPEYDNVYENVSVQHWEFFEDNPYYDYIMNKYSVLNSDDAYYVVNKWSASYPQKVNISRTFHGNPATRGLWYPNIFDQNNATNNPPKANPLVLGAVAPLWNDYGANASVYSEAYYAWKEGIPALADKQWGGDLAESEFPSVLSALHPYIPAQDLEKSIQSKTSTIFNYNFSSVKKNNTIADLSGNAYDASTTCKLATNGSLAISPSCSLKTPLGSKGRDYTLKLTLRVDELMANTDATLISGPDSALMLTPNITLFTEGNYYRLNSTIPLSTWVELSLIGRGTQTFARITPVESAVADVYPNGTAGVEEEFLTTIGVLGEFFVWASIAIEAPLSLIGGAGSGWEGELAMLSLSSEA</sequence>
<dbReference type="AlphaFoldDB" id="A0A1Y2EAS2"/>
<dbReference type="InterPro" id="IPR052764">
    <property type="entry name" value="GH20_Enzymes"/>
</dbReference>
<dbReference type="InterPro" id="IPR015883">
    <property type="entry name" value="Glyco_hydro_20_cat"/>
</dbReference>
<dbReference type="GO" id="GO:0004563">
    <property type="term" value="F:beta-N-acetylhexosaminidase activity"/>
    <property type="evidence" value="ECO:0007669"/>
    <property type="project" value="UniProtKB-EC"/>
</dbReference>
<dbReference type="SUPFAM" id="SSF51445">
    <property type="entry name" value="(Trans)glycosidases"/>
    <property type="match status" value="1"/>
</dbReference>
<proteinExistence type="inferred from homology"/>
<evidence type="ECO:0000256" key="5">
    <source>
        <dbReference type="ARBA" id="ARBA00023295"/>
    </source>
</evidence>
<dbReference type="EMBL" id="MCFJ01000003">
    <property type="protein sequence ID" value="ORY68404.1"/>
    <property type="molecule type" value="Genomic_DNA"/>
</dbReference>
<evidence type="ECO:0000256" key="6">
    <source>
        <dbReference type="PIRSR" id="PIRSR625705-1"/>
    </source>
</evidence>
<feature type="domain" description="Beta-hexosaminidase bacterial type N-terminal" evidence="9">
    <location>
        <begin position="72"/>
        <end position="166"/>
    </location>
</feature>
<feature type="chain" id="PRO_5013322380" description="beta-N-acetylhexosaminidase" evidence="7">
    <location>
        <begin position="20"/>
        <end position="723"/>
    </location>
</feature>
<evidence type="ECO:0000259" key="9">
    <source>
        <dbReference type="Pfam" id="PF02838"/>
    </source>
</evidence>
<dbReference type="PANTHER" id="PTHR43678">
    <property type="entry name" value="PUTATIVE (AFU_ORTHOLOGUE AFUA_2G00640)-RELATED"/>
    <property type="match status" value="1"/>
</dbReference>
<feature type="signal peptide" evidence="7">
    <location>
        <begin position="1"/>
        <end position="19"/>
    </location>
</feature>
<evidence type="ECO:0000259" key="8">
    <source>
        <dbReference type="Pfam" id="PF00728"/>
    </source>
</evidence>
<dbReference type="PRINTS" id="PR00738">
    <property type="entry name" value="GLHYDRLASE20"/>
</dbReference>
<keyword evidence="11" id="KW-1185">Reference proteome</keyword>
<comment type="caution">
    <text evidence="10">The sequence shown here is derived from an EMBL/GenBank/DDBJ whole genome shotgun (WGS) entry which is preliminary data.</text>
</comment>
<comment type="catalytic activity">
    <reaction evidence="1">
        <text>Hydrolysis of terminal non-reducing N-acetyl-D-hexosamine residues in N-acetyl-beta-D-hexosaminides.</text>
        <dbReference type="EC" id="3.2.1.52"/>
    </reaction>
</comment>
<evidence type="ECO:0000256" key="4">
    <source>
        <dbReference type="ARBA" id="ARBA00022801"/>
    </source>
</evidence>
<dbReference type="InterPro" id="IPR029018">
    <property type="entry name" value="Hex-like_dom2"/>
</dbReference>